<accession>A0A2H5Y6U4</accession>
<evidence type="ECO:0000313" key="2">
    <source>
        <dbReference type="EMBL" id="GBD09068.1"/>
    </source>
</evidence>
<dbReference type="EMBL" id="BEHY01000026">
    <property type="protein sequence ID" value="GBD09068.1"/>
    <property type="molecule type" value="Genomic_DNA"/>
</dbReference>
<evidence type="ECO:0000313" key="3">
    <source>
        <dbReference type="Proteomes" id="UP000236642"/>
    </source>
</evidence>
<feature type="coiled-coil region" evidence="1">
    <location>
        <begin position="4"/>
        <end position="53"/>
    </location>
</feature>
<protein>
    <submittedName>
        <fullName evidence="2">Uncharacterized protein</fullName>
    </submittedName>
</protein>
<sequence length="57" mass="6964">METIMQVDERLRRLREELTRLVREGEDEEGIRLRSLLAEMERLEALRRELRAWRIAA</sequence>
<evidence type="ECO:0000256" key="1">
    <source>
        <dbReference type="SAM" id="Coils"/>
    </source>
</evidence>
<gene>
    <name evidence="2" type="ORF">HRbin22_01315</name>
</gene>
<proteinExistence type="predicted"/>
<dbReference type="AlphaFoldDB" id="A0A2H5Y6U4"/>
<dbReference type="Proteomes" id="UP000236642">
    <property type="component" value="Unassembled WGS sequence"/>
</dbReference>
<comment type="caution">
    <text evidence="2">The sequence shown here is derived from an EMBL/GenBank/DDBJ whole genome shotgun (WGS) entry which is preliminary data.</text>
</comment>
<reference evidence="3" key="1">
    <citation type="submission" date="2017-09" db="EMBL/GenBank/DDBJ databases">
        <title>Metaegenomics of thermophilic ammonia-oxidizing enrichment culture.</title>
        <authorList>
            <person name="Kato S."/>
            <person name="Suzuki K."/>
        </authorList>
    </citation>
    <scope>NUCLEOTIDE SEQUENCE [LARGE SCALE GENOMIC DNA]</scope>
</reference>
<organism evidence="2 3">
    <name type="scientific">Candidatus Thermoflexus japonica</name>
    <dbReference type="NCBI Taxonomy" id="2035417"/>
    <lineage>
        <taxon>Bacteria</taxon>
        <taxon>Bacillati</taxon>
        <taxon>Chloroflexota</taxon>
        <taxon>Thermoflexia</taxon>
        <taxon>Thermoflexales</taxon>
        <taxon>Thermoflexaceae</taxon>
        <taxon>Thermoflexus</taxon>
    </lineage>
</organism>
<name>A0A2H5Y6U4_9CHLR</name>
<keyword evidence="1" id="KW-0175">Coiled coil</keyword>